<sequence>MDLVRKSFLPLSAQFVPKSLLLDPAITTCMSGKLRDIKETASNAIEIIHEIGTPEVRSSLDKIKDTTKEVKEIIETLSTPEMVKNMENIRLTAESMQDAASRMENTFRELKASGIFEEIKKTSESARGVMDSFGSTEGGSSGGGGEMIQVSRETVQAIKELVQELKLAVQDSRKSGVIKNINETAKEISSLKESVT</sequence>
<protein>
    <submittedName>
        <fullName evidence="2">Uncharacterized protein</fullName>
    </submittedName>
</protein>
<keyword evidence="1" id="KW-0175">Coiled coil</keyword>
<dbReference type="STRING" id="926571.NVIE_028730"/>
<reference evidence="2 3" key="1">
    <citation type="journal article" date="2014" name="Int. J. Syst. Evol. Microbiol.">
        <title>Nitrososphaera viennensis gen. nov., sp. nov., an aerobic and mesophilic, ammonia-oxidizing archaeon from soil and a member of the archaeal phylum Thaumarchaeota.</title>
        <authorList>
            <person name="Stieglmeier M."/>
            <person name="Klingl A."/>
            <person name="Alves R.J."/>
            <person name="Rittmann S.K."/>
            <person name="Melcher M."/>
            <person name="Leisch N."/>
            <person name="Schleper C."/>
        </authorList>
    </citation>
    <scope>NUCLEOTIDE SEQUENCE [LARGE SCALE GENOMIC DNA]</scope>
    <source>
        <strain evidence="2">EN76</strain>
    </source>
</reference>
<accession>A0A060HNU5</accession>
<dbReference type="EMBL" id="CP007536">
    <property type="protein sequence ID" value="AIC17148.1"/>
    <property type="molecule type" value="Genomic_DNA"/>
</dbReference>
<organism evidence="2 3">
    <name type="scientific">Nitrososphaera viennensis EN76</name>
    <dbReference type="NCBI Taxonomy" id="926571"/>
    <lineage>
        <taxon>Archaea</taxon>
        <taxon>Nitrososphaerota</taxon>
        <taxon>Nitrososphaeria</taxon>
        <taxon>Nitrososphaerales</taxon>
        <taxon>Nitrososphaeraceae</taxon>
        <taxon>Nitrososphaera</taxon>
    </lineage>
</organism>
<keyword evidence="3" id="KW-1185">Reference proteome</keyword>
<proteinExistence type="predicted"/>
<name>A0A060HNU5_9ARCH</name>
<gene>
    <name evidence="2" type="ORF">NVIE_028730</name>
</gene>
<dbReference type="HOGENOM" id="CLU_119856_0_0_2"/>
<dbReference type="KEGG" id="nvn:NVIE_028730"/>
<dbReference type="AlphaFoldDB" id="A0A060HNU5"/>
<feature type="coiled-coil region" evidence="1">
    <location>
        <begin position="86"/>
        <end position="113"/>
    </location>
</feature>
<evidence type="ECO:0000313" key="2">
    <source>
        <dbReference type="EMBL" id="AIC17148.1"/>
    </source>
</evidence>
<dbReference type="Proteomes" id="UP000027093">
    <property type="component" value="Chromosome"/>
</dbReference>
<evidence type="ECO:0000256" key="1">
    <source>
        <dbReference type="SAM" id="Coils"/>
    </source>
</evidence>
<evidence type="ECO:0000313" key="3">
    <source>
        <dbReference type="Proteomes" id="UP000027093"/>
    </source>
</evidence>